<evidence type="ECO:0000256" key="5">
    <source>
        <dbReference type="ARBA" id="ARBA00022694"/>
    </source>
</evidence>
<accession>A0A8E7B2M7</accession>
<keyword evidence="1" id="KW-0963">Cytoplasm</keyword>
<evidence type="ECO:0000256" key="2">
    <source>
        <dbReference type="ARBA" id="ARBA00022603"/>
    </source>
</evidence>
<evidence type="ECO:0000256" key="1">
    <source>
        <dbReference type="ARBA" id="ARBA00022490"/>
    </source>
</evidence>
<gene>
    <name evidence="7" type="ORF">KHC33_01885</name>
</gene>
<evidence type="ECO:0000313" key="7">
    <source>
        <dbReference type="EMBL" id="QVV89312.1"/>
    </source>
</evidence>
<dbReference type="PANTHER" id="PTHR23245">
    <property type="entry name" value="TRNA METHYLTRANSFERASE"/>
    <property type="match status" value="1"/>
</dbReference>
<keyword evidence="3 7" id="KW-0808">Transferase</keyword>
<dbReference type="RefSeq" id="WP_214420109.1">
    <property type="nucleotide sequence ID" value="NZ_CP075546.1"/>
</dbReference>
<evidence type="ECO:0000313" key="8">
    <source>
        <dbReference type="Proteomes" id="UP000680656"/>
    </source>
</evidence>
<keyword evidence="8" id="KW-1185">Reference proteome</keyword>
<dbReference type="Proteomes" id="UP000680656">
    <property type="component" value="Chromosome"/>
</dbReference>
<dbReference type="AlphaFoldDB" id="A0A8E7B2M7"/>
<dbReference type="InterPro" id="IPR029063">
    <property type="entry name" value="SAM-dependent_MTases_sf"/>
</dbReference>
<dbReference type="PANTHER" id="PTHR23245:SF36">
    <property type="entry name" value="TRNA (GUANINE(37)-N1)-METHYLTRANSFERASE"/>
    <property type="match status" value="1"/>
</dbReference>
<dbReference type="Pfam" id="PF18093">
    <property type="entry name" value="Trm5_N"/>
    <property type="match status" value="1"/>
</dbReference>
<dbReference type="CDD" id="cd02440">
    <property type="entry name" value="AdoMet_MTases"/>
    <property type="match status" value="1"/>
</dbReference>
<dbReference type="GO" id="GO:0005737">
    <property type="term" value="C:cytoplasm"/>
    <property type="evidence" value="ECO:0007669"/>
    <property type="project" value="TreeGrafter"/>
</dbReference>
<dbReference type="PROSITE" id="PS51684">
    <property type="entry name" value="SAM_MT_TRM5_TYW2"/>
    <property type="match status" value="1"/>
</dbReference>
<dbReference type="Gene3D" id="3.40.50.150">
    <property type="entry name" value="Vaccinia Virus protein VP39"/>
    <property type="match status" value="1"/>
</dbReference>
<dbReference type="GO" id="GO:0008175">
    <property type="term" value="F:tRNA methyltransferase activity"/>
    <property type="evidence" value="ECO:0007669"/>
    <property type="project" value="TreeGrafter"/>
</dbReference>
<protein>
    <submittedName>
        <fullName evidence="7">Class I SAM-dependent methyltransferase family protein</fullName>
    </submittedName>
</protein>
<dbReference type="GO" id="GO:0002939">
    <property type="term" value="P:tRNA N1-guanine methylation"/>
    <property type="evidence" value="ECO:0007669"/>
    <property type="project" value="TreeGrafter"/>
</dbReference>
<dbReference type="Pfam" id="PF02475">
    <property type="entry name" value="TRM5-TYW2_MTfase"/>
    <property type="match status" value="1"/>
</dbReference>
<keyword evidence="2 7" id="KW-0489">Methyltransferase</keyword>
<dbReference type="InterPro" id="IPR056743">
    <property type="entry name" value="TRM5-TYW2-like_MTfase"/>
</dbReference>
<evidence type="ECO:0000256" key="4">
    <source>
        <dbReference type="ARBA" id="ARBA00022691"/>
    </source>
</evidence>
<dbReference type="EMBL" id="CP075546">
    <property type="protein sequence ID" value="QVV89312.1"/>
    <property type="molecule type" value="Genomic_DNA"/>
</dbReference>
<dbReference type="InterPro" id="IPR030382">
    <property type="entry name" value="MeTrfase_TRM5/TYW2"/>
</dbReference>
<evidence type="ECO:0000256" key="3">
    <source>
        <dbReference type="ARBA" id="ARBA00022679"/>
    </source>
</evidence>
<dbReference type="GeneID" id="65095895"/>
<keyword evidence="5" id="KW-0819">tRNA processing</keyword>
<dbReference type="Gene3D" id="3.30.70.2580">
    <property type="match status" value="1"/>
</dbReference>
<dbReference type="InterPro" id="IPR040601">
    <property type="entry name" value="Trm5a/b_N"/>
</dbReference>
<keyword evidence="4" id="KW-0949">S-adenosyl-L-methionine</keyword>
<name>A0A8E7B2M7_9EURY</name>
<dbReference type="KEGG" id="mrtj:KHC33_01885"/>
<dbReference type="SUPFAM" id="SSF53335">
    <property type="entry name" value="S-adenosyl-L-methionine-dependent methyltransferases"/>
    <property type="match status" value="1"/>
</dbReference>
<reference evidence="7 8" key="1">
    <citation type="submission" date="2021-05" db="EMBL/GenBank/DDBJ databases">
        <title>A novel Methanospirillum isolate from a pyrite-forming mixed culture.</title>
        <authorList>
            <person name="Bunk B."/>
            <person name="Sproer C."/>
            <person name="Spring S."/>
            <person name="Pester M."/>
        </authorList>
    </citation>
    <scope>NUCLEOTIDE SEQUENCE [LARGE SCALE GENOMIC DNA]</scope>
    <source>
        <strain evidence="7 8">J.3.6.1-F.2.7.3</strain>
    </source>
</reference>
<sequence length="311" mass="34904">MQTKRWCLKVHRSEGEQVRKNLIEKGLLDRLYKIRSEGDFLLIPVIQNIDGAICEELTPIPIQKDLPRFEQVGGIAIMQDDDPTGAGEILASKATYHTVLYAESAVNGPFRTKKYKLLAGMDTTATDYTEYGHRFSIDLSLAYFSARLSGERQRILHLMHPGERVIDMFAGVGPFAITLAKKASVIYAGDMNPEAVILMVKNCSRNRVTNIVPILADAVHLPDMIPGLADRIIMNLPLHAVAFLDAAFKLIRPGGMIHLYALVSSEDEYLDMLKSFPTQKIDYKFVRSYSPDRFHVVYDIVAGDQDFSIIE</sequence>
<proteinExistence type="predicted"/>
<feature type="domain" description="SAM-dependent methyltransferase TRM5/TYW2-type" evidence="6">
    <location>
        <begin position="69"/>
        <end position="304"/>
    </location>
</feature>
<organism evidence="7 8">
    <name type="scientific">Methanospirillum purgamenti</name>
    <dbReference type="NCBI Taxonomy" id="2834276"/>
    <lineage>
        <taxon>Archaea</taxon>
        <taxon>Methanobacteriati</taxon>
        <taxon>Methanobacteriota</taxon>
        <taxon>Stenosarchaea group</taxon>
        <taxon>Methanomicrobia</taxon>
        <taxon>Methanomicrobiales</taxon>
        <taxon>Methanospirillaceae</taxon>
        <taxon>Methanospirillum</taxon>
    </lineage>
</organism>
<evidence type="ECO:0000259" key="6">
    <source>
        <dbReference type="PROSITE" id="PS51684"/>
    </source>
</evidence>